<evidence type="ECO:0000256" key="2">
    <source>
        <dbReference type="ARBA" id="ARBA00022448"/>
    </source>
</evidence>
<feature type="transmembrane region" description="Helical" evidence="6">
    <location>
        <begin position="245"/>
        <end position="264"/>
    </location>
</feature>
<dbReference type="Proteomes" id="UP000593567">
    <property type="component" value="Unassembled WGS sequence"/>
</dbReference>
<sequence>MFFFCPESPSWLYLFKKDKEGARAALEKLRRNSDLSFELDEYHKQEVQMTSAAQVSVTDMFTSYRTRPLIVACIMHCSQQLSGVNAVIFYSTSIFRTAGLAHNDAQYATLSLGGIMILMTFVCMVLVDKLGRRTLHLSGLAGCMVSLISLTVFLTVEKENPGLTWSCLCIASVGVFIISFNVGPGSIPWFYTSELFEPNSARWAVSISIAVNWLCNFAVGVSFLHLQVSGINQSDISNTTYYTHYLLYTLLTIHTTYYTHYLLYTTYYIHYLL</sequence>
<proteinExistence type="predicted"/>
<dbReference type="OrthoDB" id="4540492at2759"/>
<feature type="domain" description="Major facilitator superfamily (MFS) profile" evidence="7">
    <location>
        <begin position="1"/>
        <end position="267"/>
    </location>
</feature>
<evidence type="ECO:0000313" key="9">
    <source>
        <dbReference type="Proteomes" id="UP000593567"/>
    </source>
</evidence>
<feature type="transmembrane region" description="Helical" evidence="6">
    <location>
        <begin position="162"/>
        <end position="182"/>
    </location>
</feature>
<dbReference type="SUPFAM" id="SSF103473">
    <property type="entry name" value="MFS general substrate transporter"/>
    <property type="match status" value="1"/>
</dbReference>
<feature type="transmembrane region" description="Helical" evidence="6">
    <location>
        <begin position="69"/>
        <end position="95"/>
    </location>
</feature>
<evidence type="ECO:0000256" key="6">
    <source>
        <dbReference type="SAM" id="Phobius"/>
    </source>
</evidence>
<dbReference type="GO" id="GO:0015149">
    <property type="term" value="F:hexose transmembrane transporter activity"/>
    <property type="evidence" value="ECO:0007669"/>
    <property type="project" value="TreeGrafter"/>
</dbReference>
<keyword evidence="9" id="KW-1185">Reference proteome</keyword>
<dbReference type="AlphaFoldDB" id="A0A7J7IRK7"/>
<evidence type="ECO:0000256" key="3">
    <source>
        <dbReference type="ARBA" id="ARBA00022692"/>
    </source>
</evidence>
<gene>
    <name evidence="8" type="ORF">EB796_025231</name>
</gene>
<dbReference type="PANTHER" id="PTHR23503">
    <property type="entry name" value="SOLUTE CARRIER FAMILY 2"/>
    <property type="match status" value="1"/>
</dbReference>
<keyword evidence="3 6" id="KW-0812">Transmembrane</keyword>
<dbReference type="EMBL" id="VXIV02003534">
    <property type="protein sequence ID" value="KAF6016465.1"/>
    <property type="molecule type" value="Genomic_DNA"/>
</dbReference>
<dbReference type="PRINTS" id="PR00171">
    <property type="entry name" value="SUGRTRNSPORT"/>
</dbReference>
<reference evidence="8" key="1">
    <citation type="submission" date="2020-06" db="EMBL/GenBank/DDBJ databases">
        <title>Draft genome of Bugula neritina, a colonial animal packing powerful symbionts and potential medicines.</title>
        <authorList>
            <person name="Rayko M."/>
        </authorList>
    </citation>
    <scope>NUCLEOTIDE SEQUENCE [LARGE SCALE GENOMIC DNA]</scope>
    <source>
        <strain evidence="8">Kwan_BN1</strain>
    </source>
</reference>
<comment type="caution">
    <text evidence="8">The sequence shown here is derived from an EMBL/GenBank/DDBJ whole genome shotgun (WGS) entry which is preliminary data.</text>
</comment>
<keyword evidence="2" id="KW-0813">Transport</keyword>
<dbReference type="PANTHER" id="PTHR23503:SF8">
    <property type="entry name" value="FACILITATED GLUCOSE TRANSPORTER PROTEIN 1"/>
    <property type="match status" value="1"/>
</dbReference>
<feature type="transmembrane region" description="Helical" evidence="6">
    <location>
        <begin position="134"/>
        <end position="156"/>
    </location>
</feature>
<evidence type="ECO:0000256" key="5">
    <source>
        <dbReference type="ARBA" id="ARBA00023136"/>
    </source>
</evidence>
<dbReference type="InterPro" id="IPR036259">
    <property type="entry name" value="MFS_trans_sf"/>
</dbReference>
<evidence type="ECO:0000259" key="7">
    <source>
        <dbReference type="PROSITE" id="PS50850"/>
    </source>
</evidence>
<accession>A0A7J7IRK7</accession>
<evidence type="ECO:0000313" key="8">
    <source>
        <dbReference type="EMBL" id="KAF6016465.1"/>
    </source>
</evidence>
<dbReference type="InterPro" id="IPR005828">
    <property type="entry name" value="MFS_sugar_transport-like"/>
</dbReference>
<dbReference type="PROSITE" id="PS50850">
    <property type="entry name" value="MFS"/>
    <property type="match status" value="1"/>
</dbReference>
<name>A0A7J7IRK7_BUGNE</name>
<protein>
    <submittedName>
        <fullName evidence="8">Glut1</fullName>
    </submittedName>
</protein>
<keyword evidence="4 6" id="KW-1133">Transmembrane helix</keyword>
<comment type="subcellular location">
    <subcellularLocation>
        <location evidence="1">Membrane</location>
        <topology evidence="1">Multi-pass membrane protein</topology>
    </subcellularLocation>
</comment>
<dbReference type="Pfam" id="PF00083">
    <property type="entry name" value="Sugar_tr"/>
    <property type="match status" value="1"/>
</dbReference>
<dbReference type="InterPro" id="IPR003663">
    <property type="entry name" value="Sugar/inositol_transpt"/>
</dbReference>
<dbReference type="InterPro" id="IPR045263">
    <property type="entry name" value="GLUT"/>
</dbReference>
<feature type="transmembrane region" description="Helical" evidence="6">
    <location>
        <begin position="203"/>
        <end position="225"/>
    </location>
</feature>
<dbReference type="Gene3D" id="1.20.1250.20">
    <property type="entry name" value="MFS general substrate transporter like domains"/>
    <property type="match status" value="1"/>
</dbReference>
<dbReference type="GO" id="GO:0016020">
    <property type="term" value="C:membrane"/>
    <property type="evidence" value="ECO:0007669"/>
    <property type="project" value="UniProtKB-SubCell"/>
</dbReference>
<feature type="transmembrane region" description="Helical" evidence="6">
    <location>
        <begin position="107"/>
        <end position="127"/>
    </location>
</feature>
<organism evidence="8 9">
    <name type="scientific">Bugula neritina</name>
    <name type="common">Brown bryozoan</name>
    <name type="synonym">Sertularia neritina</name>
    <dbReference type="NCBI Taxonomy" id="10212"/>
    <lineage>
        <taxon>Eukaryota</taxon>
        <taxon>Metazoa</taxon>
        <taxon>Spiralia</taxon>
        <taxon>Lophotrochozoa</taxon>
        <taxon>Bryozoa</taxon>
        <taxon>Gymnolaemata</taxon>
        <taxon>Cheilostomatida</taxon>
        <taxon>Flustrina</taxon>
        <taxon>Buguloidea</taxon>
        <taxon>Bugulidae</taxon>
        <taxon>Bugula</taxon>
    </lineage>
</organism>
<keyword evidence="5 6" id="KW-0472">Membrane</keyword>
<evidence type="ECO:0000256" key="1">
    <source>
        <dbReference type="ARBA" id="ARBA00004141"/>
    </source>
</evidence>
<dbReference type="InterPro" id="IPR020846">
    <property type="entry name" value="MFS_dom"/>
</dbReference>
<evidence type="ECO:0000256" key="4">
    <source>
        <dbReference type="ARBA" id="ARBA00022989"/>
    </source>
</evidence>